<evidence type="ECO:0000313" key="11">
    <source>
        <dbReference type="Proteomes" id="UP000830167"/>
    </source>
</evidence>
<dbReference type="PANTHER" id="PTHR37820">
    <property type="entry name" value="CELL DIVISION PROTEIN DIVIB"/>
    <property type="match status" value="1"/>
</dbReference>
<evidence type="ECO:0000256" key="8">
    <source>
        <dbReference type="SAM" id="Phobius"/>
    </source>
</evidence>
<keyword evidence="2" id="KW-1003">Cell membrane</keyword>
<dbReference type="InterPro" id="IPR034746">
    <property type="entry name" value="POTRA"/>
</dbReference>
<sequence>MQLHSQIGSYQQPKKQPNRPNRKALIFVVLFFICAAAAIFVESPLSKVRTIQVIGAKQVPADQILQWSQVQKGESIWKVHAAEIQAQIKKHLPLIQRVDVATHYLTGRVDIAVAEKSIAAVYISNAKMYQILNDGTVFAEIPLGSAADKPIISEDKMEQVKVGQKLANSQLAVICSQVGNVAPFVSEQISEIHVNADNTWTVFMKDGNEIELPSGTLETNMKLYPDIQKSIADKKLPPGMIHVYAGKLVYSPFQTNGKGN</sequence>
<feature type="domain" description="POTRA" evidence="9">
    <location>
        <begin position="46"/>
        <end position="116"/>
    </location>
</feature>
<reference evidence="10" key="1">
    <citation type="submission" date="2021-12" db="EMBL/GenBank/DDBJ databases">
        <title>Alicyclobacillaceae gen. nov., sp. nov., isolated from chalcocite enrichment system.</title>
        <authorList>
            <person name="Jiang Z."/>
        </authorList>
    </citation>
    <scope>NUCLEOTIDE SEQUENCE</scope>
    <source>
        <strain evidence="10">MYW30-H2</strain>
    </source>
</reference>
<evidence type="ECO:0000256" key="7">
    <source>
        <dbReference type="ARBA" id="ARBA00023306"/>
    </source>
</evidence>
<dbReference type="EMBL" id="CP089291">
    <property type="protein sequence ID" value="UOF89159.1"/>
    <property type="molecule type" value="Genomic_DNA"/>
</dbReference>
<proteinExistence type="predicted"/>
<dbReference type="Pfam" id="PF08478">
    <property type="entry name" value="POTRA_1"/>
    <property type="match status" value="1"/>
</dbReference>
<dbReference type="Gene3D" id="3.40.50.10960">
    <property type="match status" value="1"/>
</dbReference>
<keyword evidence="7" id="KW-0131">Cell cycle</keyword>
<evidence type="ECO:0000256" key="6">
    <source>
        <dbReference type="ARBA" id="ARBA00023136"/>
    </source>
</evidence>
<dbReference type="PANTHER" id="PTHR37820:SF1">
    <property type="entry name" value="CELL DIVISION PROTEIN FTSQ"/>
    <property type="match status" value="1"/>
</dbReference>
<evidence type="ECO:0000256" key="5">
    <source>
        <dbReference type="ARBA" id="ARBA00022989"/>
    </source>
</evidence>
<comment type="subcellular location">
    <subcellularLocation>
        <location evidence="1">Membrane</location>
    </subcellularLocation>
</comment>
<dbReference type="PROSITE" id="PS51779">
    <property type="entry name" value="POTRA"/>
    <property type="match status" value="1"/>
</dbReference>
<dbReference type="Pfam" id="PF03799">
    <property type="entry name" value="FtsQ_DivIB_C"/>
    <property type="match status" value="1"/>
</dbReference>
<dbReference type="InterPro" id="IPR013685">
    <property type="entry name" value="POTRA_FtsQ_type"/>
</dbReference>
<evidence type="ECO:0000256" key="2">
    <source>
        <dbReference type="ARBA" id="ARBA00022475"/>
    </source>
</evidence>
<keyword evidence="3" id="KW-0132">Cell division</keyword>
<feature type="transmembrane region" description="Helical" evidence="8">
    <location>
        <begin position="24"/>
        <end position="41"/>
    </location>
</feature>
<evidence type="ECO:0000256" key="1">
    <source>
        <dbReference type="ARBA" id="ARBA00004370"/>
    </source>
</evidence>
<gene>
    <name evidence="10" type="ORF">LSG31_14695</name>
</gene>
<dbReference type="InterPro" id="IPR050487">
    <property type="entry name" value="FtsQ_DivIB"/>
</dbReference>
<evidence type="ECO:0000256" key="3">
    <source>
        <dbReference type="ARBA" id="ARBA00022618"/>
    </source>
</evidence>
<protein>
    <submittedName>
        <fullName evidence="10">FtsQ-type POTRA domain-containing protein</fullName>
    </submittedName>
</protein>
<dbReference type="Proteomes" id="UP000830167">
    <property type="component" value="Chromosome"/>
</dbReference>
<keyword evidence="6 8" id="KW-0472">Membrane</keyword>
<keyword evidence="4 8" id="KW-0812">Transmembrane</keyword>
<name>A0ABY4CFV1_9BACL</name>
<evidence type="ECO:0000259" key="9">
    <source>
        <dbReference type="PROSITE" id="PS51779"/>
    </source>
</evidence>
<dbReference type="RefSeq" id="WP_347435840.1">
    <property type="nucleotide sequence ID" value="NZ_CP089291.1"/>
</dbReference>
<accession>A0ABY4CFV1</accession>
<dbReference type="InterPro" id="IPR005548">
    <property type="entry name" value="Cell_div_FtsQ/DivIB_C"/>
</dbReference>
<organism evidence="10 11">
    <name type="scientific">Fodinisporobacter ferrooxydans</name>
    <dbReference type="NCBI Taxonomy" id="2901836"/>
    <lineage>
        <taxon>Bacteria</taxon>
        <taxon>Bacillati</taxon>
        <taxon>Bacillota</taxon>
        <taxon>Bacilli</taxon>
        <taxon>Bacillales</taxon>
        <taxon>Alicyclobacillaceae</taxon>
        <taxon>Fodinisporobacter</taxon>
    </lineage>
</organism>
<evidence type="ECO:0000256" key="4">
    <source>
        <dbReference type="ARBA" id="ARBA00022692"/>
    </source>
</evidence>
<evidence type="ECO:0000313" key="10">
    <source>
        <dbReference type="EMBL" id="UOF89159.1"/>
    </source>
</evidence>
<keyword evidence="11" id="KW-1185">Reference proteome</keyword>
<keyword evidence="5 8" id="KW-1133">Transmembrane helix</keyword>